<sequence length="197" mass="22440">MLRSVLLTLATYLSVASVVPAAVLLLVLQRSRRCRQLFSTWVFYPLLNPLIKHAFEGIRREIMYELNDLVSYDPELRREDAIRVLEVGVGSGRNFNHISRNVRFVAVDHNTSAKSKFLRRQSQYAHIQLEEWILASGEDLAQVPDSHVDAVIATHVLCSVTDVRKLVSECRRVLAPVRISHAQYPPCARTELRQPPS</sequence>
<proteinExistence type="predicted"/>
<dbReference type="CDD" id="cd02440">
    <property type="entry name" value="AdoMet_MTases"/>
    <property type="match status" value="1"/>
</dbReference>
<dbReference type="InterPro" id="IPR013216">
    <property type="entry name" value="Methyltransf_11"/>
</dbReference>
<protein>
    <recommendedName>
        <fullName evidence="1">Methyltransferase type 11 domain-containing protein</fullName>
    </recommendedName>
</protein>
<organism evidence="2 3">
    <name type="scientific">Amblyomma americanum</name>
    <name type="common">Lone star tick</name>
    <dbReference type="NCBI Taxonomy" id="6943"/>
    <lineage>
        <taxon>Eukaryota</taxon>
        <taxon>Metazoa</taxon>
        <taxon>Ecdysozoa</taxon>
        <taxon>Arthropoda</taxon>
        <taxon>Chelicerata</taxon>
        <taxon>Arachnida</taxon>
        <taxon>Acari</taxon>
        <taxon>Parasitiformes</taxon>
        <taxon>Ixodida</taxon>
        <taxon>Ixodoidea</taxon>
        <taxon>Ixodidae</taxon>
        <taxon>Amblyomminae</taxon>
        <taxon>Amblyomma</taxon>
    </lineage>
</organism>
<reference evidence="2 3" key="1">
    <citation type="journal article" date="2023" name="Arcadia Sci">
        <title>De novo assembly of a long-read Amblyomma americanum tick genome.</title>
        <authorList>
            <person name="Chou S."/>
            <person name="Poskanzer K.E."/>
            <person name="Rollins M."/>
            <person name="Thuy-Boun P.S."/>
        </authorList>
    </citation>
    <scope>NUCLEOTIDE SEQUENCE [LARGE SCALE GENOMIC DNA]</scope>
    <source>
        <strain evidence="2">F_SG_1</strain>
        <tissue evidence="2">Salivary glands</tissue>
    </source>
</reference>
<evidence type="ECO:0000313" key="3">
    <source>
        <dbReference type="Proteomes" id="UP001321473"/>
    </source>
</evidence>
<dbReference type="InterPro" id="IPR029063">
    <property type="entry name" value="SAM-dependent_MTases_sf"/>
</dbReference>
<keyword evidence="3" id="KW-1185">Reference proteome</keyword>
<evidence type="ECO:0000313" key="2">
    <source>
        <dbReference type="EMBL" id="KAK8758305.1"/>
    </source>
</evidence>
<dbReference type="SUPFAM" id="SSF53335">
    <property type="entry name" value="S-adenosyl-L-methionine-dependent methyltransferases"/>
    <property type="match status" value="1"/>
</dbReference>
<gene>
    <name evidence="2" type="ORF">V5799_004067</name>
</gene>
<dbReference type="GO" id="GO:0008757">
    <property type="term" value="F:S-adenosylmethionine-dependent methyltransferase activity"/>
    <property type="evidence" value="ECO:0007669"/>
    <property type="project" value="InterPro"/>
</dbReference>
<comment type="caution">
    <text evidence="2">The sequence shown here is derived from an EMBL/GenBank/DDBJ whole genome shotgun (WGS) entry which is preliminary data.</text>
</comment>
<accession>A0AAQ4D765</accession>
<dbReference type="PANTHER" id="PTHR45036:SF1">
    <property type="entry name" value="METHYLTRANSFERASE LIKE 7A"/>
    <property type="match status" value="1"/>
</dbReference>
<dbReference type="Gene3D" id="3.40.50.150">
    <property type="entry name" value="Vaccinia Virus protein VP39"/>
    <property type="match status" value="1"/>
</dbReference>
<dbReference type="Proteomes" id="UP001321473">
    <property type="component" value="Unassembled WGS sequence"/>
</dbReference>
<evidence type="ECO:0000259" key="1">
    <source>
        <dbReference type="Pfam" id="PF08241"/>
    </source>
</evidence>
<feature type="domain" description="Methyltransferase type 11" evidence="1">
    <location>
        <begin position="85"/>
        <end position="176"/>
    </location>
</feature>
<dbReference type="AlphaFoldDB" id="A0AAQ4D765"/>
<dbReference type="InterPro" id="IPR052356">
    <property type="entry name" value="Thiol_S-MT"/>
</dbReference>
<dbReference type="Pfam" id="PF08241">
    <property type="entry name" value="Methyltransf_11"/>
    <property type="match status" value="1"/>
</dbReference>
<name>A0AAQ4D765_AMBAM</name>
<dbReference type="PANTHER" id="PTHR45036">
    <property type="entry name" value="METHYLTRANSFERASE LIKE 7B"/>
    <property type="match status" value="1"/>
</dbReference>
<dbReference type="EMBL" id="JARKHS020034245">
    <property type="protein sequence ID" value="KAK8758305.1"/>
    <property type="molecule type" value="Genomic_DNA"/>
</dbReference>